<keyword evidence="1" id="KW-0479">Metal-binding</keyword>
<name>A0AAV2QZK4_MEGNR</name>
<keyword evidence="2 4" id="KW-0863">Zinc-finger</keyword>
<dbReference type="GO" id="GO:0008270">
    <property type="term" value="F:zinc ion binding"/>
    <property type="evidence" value="ECO:0007669"/>
    <property type="project" value="UniProtKB-KW"/>
</dbReference>
<dbReference type="PANTHER" id="PTHR28069:SF2">
    <property type="entry name" value="GH20023P"/>
    <property type="match status" value="1"/>
</dbReference>
<dbReference type="Pfam" id="PF20179">
    <property type="entry name" value="MSS51_C"/>
    <property type="match status" value="1"/>
</dbReference>
<feature type="non-terminal residue" evidence="6">
    <location>
        <position position="1"/>
    </location>
</feature>
<evidence type="ECO:0000313" key="6">
    <source>
        <dbReference type="EMBL" id="CAL4103614.1"/>
    </source>
</evidence>
<gene>
    <name evidence="6" type="ORF">MNOR_LOCUS17610</name>
</gene>
<evidence type="ECO:0000256" key="4">
    <source>
        <dbReference type="PROSITE-ProRule" id="PRU00134"/>
    </source>
</evidence>
<dbReference type="AlphaFoldDB" id="A0AAV2QZK4"/>
<dbReference type="EMBL" id="CAXKWB010012176">
    <property type="protein sequence ID" value="CAL4103614.1"/>
    <property type="molecule type" value="Genomic_DNA"/>
</dbReference>
<dbReference type="Proteomes" id="UP001497623">
    <property type="component" value="Unassembled WGS sequence"/>
</dbReference>
<dbReference type="Pfam" id="PF01753">
    <property type="entry name" value="zf-MYND"/>
    <property type="match status" value="1"/>
</dbReference>
<comment type="caution">
    <text evidence="6">The sequence shown here is derived from an EMBL/GenBank/DDBJ whole genome shotgun (WGS) entry which is preliminary data.</text>
</comment>
<accession>A0AAV2QZK4</accession>
<keyword evidence="3" id="KW-0862">Zinc</keyword>
<keyword evidence="7" id="KW-1185">Reference proteome</keyword>
<sequence>QSLSSCPELRQVRNSSIQQGYERSVFHYLGMCHYCYLEPSEDVVLKTCSKCKIVAYCTRECQYKDRKSHKTFCKVFPLRVNFDELAYPQPNTSIPQYIWFPIGTNSNNIFIKDITEHPYRLNLIKQNGNRIRIEINDVIRYCRHPNCPLFESRCSFGTKASQLHSCECLDVSYCSQGHQGDDIEHREVCNKSYIMMNSYTRNNSTLSIPYMRAYPASNKYIPLRGGETQITENIISEITEAMVKEDIVNDKWNKTQVEILRDRLAIPFTILYCLQKFGVGEDSTPLAEVTKLNIHILTAMPLFDPQMWELLLHRLPALKELNITYIGCSGLNWNPINVYNTMMKLERCEDCETRDRVISIKVQVSHYHMYFSAEDYVEPDVVAIFGCHKKLLDIKYIDEEDVNEFTSLRNMTYNKDTLLILTDYEESWVEDAIEEVNHARPINILMPVIKNPLKAEGHIESIKIQGLRYNILRYLTCVQRR</sequence>
<dbReference type="PROSITE" id="PS50865">
    <property type="entry name" value="ZF_MYND_2"/>
    <property type="match status" value="1"/>
</dbReference>
<dbReference type="InterPro" id="IPR046824">
    <property type="entry name" value="Mss51-like_C"/>
</dbReference>
<evidence type="ECO:0000256" key="3">
    <source>
        <dbReference type="ARBA" id="ARBA00022833"/>
    </source>
</evidence>
<protein>
    <recommendedName>
        <fullName evidence="5">MYND-type domain-containing protein</fullName>
    </recommendedName>
</protein>
<reference evidence="6 7" key="1">
    <citation type="submission" date="2024-05" db="EMBL/GenBank/DDBJ databases">
        <authorList>
            <person name="Wallberg A."/>
        </authorList>
    </citation>
    <scope>NUCLEOTIDE SEQUENCE [LARGE SCALE GENOMIC DNA]</scope>
</reference>
<organism evidence="6 7">
    <name type="scientific">Meganyctiphanes norvegica</name>
    <name type="common">Northern krill</name>
    <name type="synonym">Thysanopoda norvegica</name>
    <dbReference type="NCBI Taxonomy" id="48144"/>
    <lineage>
        <taxon>Eukaryota</taxon>
        <taxon>Metazoa</taxon>
        <taxon>Ecdysozoa</taxon>
        <taxon>Arthropoda</taxon>
        <taxon>Crustacea</taxon>
        <taxon>Multicrustacea</taxon>
        <taxon>Malacostraca</taxon>
        <taxon>Eumalacostraca</taxon>
        <taxon>Eucarida</taxon>
        <taxon>Euphausiacea</taxon>
        <taxon>Euphausiidae</taxon>
        <taxon>Meganyctiphanes</taxon>
    </lineage>
</organism>
<feature type="domain" description="MYND-type" evidence="5">
    <location>
        <begin position="32"/>
        <end position="73"/>
    </location>
</feature>
<dbReference type="InterPro" id="IPR002893">
    <property type="entry name" value="Znf_MYND"/>
</dbReference>
<proteinExistence type="predicted"/>
<dbReference type="SUPFAM" id="SSF144232">
    <property type="entry name" value="HIT/MYND zinc finger-like"/>
    <property type="match status" value="1"/>
</dbReference>
<evidence type="ECO:0000256" key="1">
    <source>
        <dbReference type="ARBA" id="ARBA00022723"/>
    </source>
</evidence>
<dbReference type="PANTHER" id="PTHR28069">
    <property type="entry name" value="GH20023P"/>
    <property type="match status" value="1"/>
</dbReference>
<evidence type="ECO:0000256" key="2">
    <source>
        <dbReference type="ARBA" id="ARBA00022771"/>
    </source>
</evidence>
<evidence type="ECO:0000313" key="7">
    <source>
        <dbReference type="Proteomes" id="UP001497623"/>
    </source>
</evidence>
<evidence type="ECO:0000259" key="5">
    <source>
        <dbReference type="PROSITE" id="PS50865"/>
    </source>
</evidence>
<dbReference type="Gene3D" id="6.10.140.2220">
    <property type="match status" value="1"/>
</dbReference>